<protein>
    <submittedName>
        <fullName evidence="1">Uncharacterized protein</fullName>
    </submittedName>
</protein>
<comment type="caution">
    <text evidence="1">The sequence shown here is derived from an EMBL/GenBank/DDBJ whole genome shotgun (WGS) entry which is preliminary data.</text>
</comment>
<proteinExistence type="predicted"/>
<evidence type="ECO:0000313" key="1">
    <source>
        <dbReference type="EMBL" id="KAL0395374.1"/>
    </source>
</evidence>
<name>A0AAW2STG7_9LAMI</name>
<accession>A0AAW2STG7</accession>
<dbReference type="EMBL" id="JACGWN010000016">
    <property type="protein sequence ID" value="KAL0395374.1"/>
    <property type="molecule type" value="Genomic_DNA"/>
</dbReference>
<reference evidence="1" key="1">
    <citation type="submission" date="2020-06" db="EMBL/GenBank/DDBJ databases">
        <authorList>
            <person name="Li T."/>
            <person name="Hu X."/>
            <person name="Zhang T."/>
            <person name="Song X."/>
            <person name="Zhang H."/>
            <person name="Dai N."/>
            <person name="Sheng W."/>
            <person name="Hou X."/>
            <person name="Wei L."/>
        </authorList>
    </citation>
    <scope>NUCLEOTIDE SEQUENCE</scope>
    <source>
        <strain evidence="1">KEN1</strain>
        <tissue evidence="1">Leaf</tissue>
    </source>
</reference>
<sequence>MSHGVKLSKNQSRKIDEAIKRISNIPYASGVGSIHYSIQCTRPDAVDTLSITSHYRACASDQHWIAVKTISKYLRRTKDLFFVYENEELILERYNDASIQSGVDDVKCQFGCVFKLNEE</sequence>
<organism evidence="1">
    <name type="scientific">Sesamum latifolium</name>
    <dbReference type="NCBI Taxonomy" id="2727402"/>
    <lineage>
        <taxon>Eukaryota</taxon>
        <taxon>Viridiplantae</taxon>
        <taxon>Streptophyta</taxon>
        <taxon>Embryophyta</taxon>
        <taxon>Tracheophyta</taxon>
        <taxon>Spermatophyta</taxon>
        <taxon>Magnoliopsida</taxon>
        <taxon>eudicotyledons</taxon>
        <taxon>Gunneridae</taxon>
        <taxon>Pentapetalae</taxon>
        <taxon>asterids</taxon>
        <taxon>lamiids</taxon>
        <taxon>Lamiales</taxon>
        <taxon>Pedaliaceae</taxon>
        <taxon>Sesamum</taxon>
    </lineage>
</organism>
<gene>
    <name evidence="1" type="ORF">Slati_4503600</name>
</gene>
<reference evidence="1" key="2">
    <citation type="journal article" date="2024" name="Plant">
        <title>Genomic evolution and insights into agronomic trait innovations of Sesamum species.</title>
        <authorList>
            <person name="Miao H."/>
            <person name="Wang L."/>
            <person name="Qu L."/>
            <person name="Liu H."/>
            <person name="Sun Y."/>
            <person name="Le M."/>
            <person name="Wang Q."/>
            <person name="Wei S."/>
            <person name="Zheng Y."/>
            <person name="Lin W."/>
            <person name="Duan Y."/>
            <person name="Cao H."/>
            <person name="Xiong S."/>
            <person name="Wang X."/>
            <person name="Wei L."/>
            <person name="Li C."/>
            <person name="Ma Q."/>
            <person name="Ju M."/>
            <person name="Zhao R."/>
            <person name="Li G."/>
            <person name="Mu C."/>
            <person name="Tian Q."/>
            <person name="Mei H."/>
            <person name="Zhang T."/>
            <person name="Gao T."/>
            <person name="Zhang H."/>
        </authorList>
    </citation>
    <scope>NUCLEOTIDE SEQUENCE</scope>
    <source>
        <strain evidence="1">KEN1</strain>
    </source>
</reference>
<dbReference type="AlphaFoldDB" id="A0AAW2STG7"/>